<organism evidence="7 8">
    <name type="scientific">Armillaria tabescens</name>
    <name type="common">Ringless honey mushroom</name>
    <name type="synonym">Agaricus tabescens</name>
    <dbReference type="NCBI Taxonomy" id="1929756"/>
    <lineage>
        <taxon>Eukaryota</taxon>
        <taxon>Fungi</taxon>
        <taxon>Dikarya</taxon>
        <taxon>Basidiomycota</taxon>
        <taxon>Agaricomycotina</taxon>
        <taxon>Agaricomycetes</taxon>
        <taxon>Agaricomycetidae</taxon>
        <taxon>Agaricales</taxon>
        <taxon>Marasmiineae</taxon>
        <taxon>Physalacriaceae</taxon>
        <taxon>Desarmillaria</taxon>
    </lineage>
</organism>
<name>A0AA39NHA4_ARMTA</name>
<dbReference type="SUPFAM" id="SSF46689">
    <property type="entry name" value="Homeodomain-like"/>
    <property type="match status" value="1"/>
</dbReference>
<evidence type="ECO:0000259" key="6">
    <source>
        <dbReference type="PROSITE" id="PS50071"/>
    </source>
</evidence>
<evidence type="ECO:0000313" key="8">
    <source>
        <dbReference type="Proteomes" id="UP001175211"/>
    </source>
</evidence>
<proteinExistence type="predicted"/>
<dbReference type="InterPro" id="IPR001356">
    <property type="entry name" value="HD"/>
</dbReference>
<comment type="subcellular location">
    <subcellularLocation>
        <location evidence="4 5">Nucleus</location>
    </subcellularLocation>
</comment>
<dbReference type="CDD" id="cd00086">
    <property type="entry name" value="homeodomain"/>
    <property type="match status" value="1"/>
</dbReference>
<reference evidence="7" key="1">
    <citation type="submission" date="2023-06" db="EMBL/GenBank/DDBJ databases">
        <authorList>
            <consortium name="Lawrence Berkeley National Laboratory"/>
            <person name="Ahrendt S."/>
            <person name="Sahu N."/>
            <person name="Indic B."/>
            <person name="Wong-Bajracharya J."/>
            <person name="Merenyi Z."/>
            <person name="Ke H.-M."/>
            <person name="Monk M."/>
            <person name="Kocsube S."/>
            <person name="Drula E."/>
            <person name="Lipzen A."/>
            <person name="Balint B."/>
            <person name="Henrissat B."/>
            <person name="Andreopoulos B."/>
            <person name="Martin F.M."/>
            <person name="Harder C.B."/>
            <person name="Rigling D."/>
            <person name="Ford K.L."/>
            <person name="Foster G.D."/>
            <person name="Pangilinan J."/>
            <person name="Papanicolaou A."/>
            <person name="Barry K."/>
            <person name="LaButti K."/>
            <person name="Viragh M."/>
            <person name="Koriabine M."/>
            <person name="Yan M."/>
            <person name="Riley R."/>
            <person name="Champramary S."/>
            <person name="Plett K.L."/>
            <person name="Tsai I.J."/>
            <person name="Slot J."/>
            <person name="Sipos G."/>
            <person name="Plett J."/>
            <person name="Nagy L.G."/>
            <person name="Grigoriev I.V."/>
        </authorList>
    </citation>
    <scope>NUCLEOTIDE SEQUENCE</scope>
    <source>
        <strain evidence="7">CCBAS 213</strain>
    </source>
</reference>
<dbReference type="RefSeq" id="XP_060336666.1">
    <property type="nucleotide sequence ID" value="XM_060484194.1"/>
</dbReference>
<evidence type="ECO:0000256" key="5">
    <source>
        <dbReference type="RuleBase" id="RU000682"/>
    </source>
</evidence>
<dbReference type="Pfam" id="PF00046">
    <property type="entry name" value="Homeodomain"/>
    <property type="match status" value="1"/>
</dbReference>
<dbReference type="GeneID" id="85367742"/>
<feature type="DNA-binding region" description="Homeobox" evidence="4">
    <location>
        <begin position="136"/>
        <end position="195"/>
    </location>
</feature>
<keyword evidence="8" id="KW-1185">Reference proteome</keyword>
<keyword evidence="2 4" id="KW-0371">Homeobox</keyword>
<gene>
    <name evidence="7" type="ORF">EV420DRAFT_969997</name>
</gene>
<dbReference type="InterPro" id="IPR017970">
    <property type="entry name" value="Homeobox_CS"/>
</dbReference>
<dbReference type="PROSITE" id="PS00027">
    <property type="entry name" value="HOMEOBOX_1"/>
    <property type="match status" value="1"/>
</dbReference>
<keyword evidence="1 4" id="KW-0238">DNA-binding</keyword>
<dbReference type="GO" id="GO:0005634">
    <property type="term" value="C:nucleus"/>
    <property type="evidence" value="ECO:0007669"/>
    <property type="project" value="UniProtKB-SubCell"/>
</dbReference>
<dbReference type="InterPro" id="IPR009057">
    <property type="entry name" value="Homeodomain-like_sf"/>
</dbReference>
<evidence type="ECO:0000256" key="4">
    <source>
        <dbReference type="PROSITE-ProRule" id="PRU00108"/>
    </source>
</evidence>
<dbReference type="SMART" id="SM00389">
    <property type="entry name" value="HOX"/>
    <property type="match status" value="1"/>
</dbReference>
<dbReference type="GO" id="GO:0003677">
    <property type="term" value="F:DNA binding"/>
    <property type="evidence" value="ECO:0007669"/>
    <property type="project" value="UniProtKB-UniRule"/>
</dbReference>
<evidence type="ECO:0000256" key="2">
    <source>
        <dbReference type="ARBA" id="ARBA00023155"/>
    </source>
</evidence>
<dbReference type="Proteomes" id="UP001175211">
    <property type="component" value="Unassembled WGS sequence"/>
</dbReference>
<accession>A0AA39NHA4</accession>
<dbReference type="Gene3D" id="1.10.10.60">
    <property type="entry name" value="Homeodomain-like"/>
    <property type="match status" value="1"/>
</dbReference>
<evidence type="ECO:0000256" key="1">
    <source>
        <dbReference type="ARBA" id="ARBA00023125"/>
    </source>
</evidence>
<dbReference type="GO" id="GO:0000981">
    <property type="term" value="F:DNA-binding transcription factor activity, RNA polymerase II-specific"/>
    <property type="evidence" value="ECO:0007669"/>
    <property type="project" value="InterPro"/>
</dbReference>
<comment type="caution">
    <text evidence="7">The sequence shown here is derived from an EMBL/GenBank/DDBJ whole genome shotgun (WGS) entry which is preliminary data.</text>
</comment>
<evidence type="ECO:0000256" key="3">
    <source>
        <dbReference type="ARBA" id="ARBA00023242"/>
    </source>
</evidence>
<feature type="domain" description="Homeobox" evidence="6">
    <location>
        <begin position="134"/>
        <end position="194"/>
    </location>
</feature>
<evidence type="ECO:0000313" key="7">
    <source>
        <dbReference type="EMBL" id="KAK0465618.1"/>
    </source>
</evidence>
<protein>
    <recommendedName>
        <fullName evidence="6">Homeobox domain-containing protein</fullName>
    </recommendedName>
</protein>
<sequence length="323" mass="36686">MQAGLQQEFLRRTSRIAKLFKKTAGPINGSAIPPSLPPLPQLNFILPEHVKSELNDNSIPAEMRSALTTAIQDLQEDYRRVYERAYNASLASPLPQFSAIHRLGAILEARFLNQSLPGLMRHYLAEKAALPKSNEVEESKRKFNNAYIPYLQAYFAYNAYPSLHDREVMARKSMMTSRQIEVWFQNHRRVEKKAGRPCVKRKASDAGPSQSQIDKIEQVLGVFGVPKEERTLSEKDREQLGYVRGERERGFSTLSAPRYPRDATPIDVLALPPRPLPDAVPGYTPFLSGTMPSCHFPPPTWTRRPATEPLPHHTQRLSFFRAL</sequence>
<dbReference type="PROSITE" id="PS50071">
    <property type="entry name" value="HOMEOBOX_2"/>
    <property type="match status" value="1"/>
</dbReference>
<dbReference type="AlphaFoldDB" id="A0AA39NHA4"/>
<dbReference type="EMBL" id="JAUEPS010000005">
    <property type="protein sequence ID" value="KAK0465618.1"/>
    <property type="molecule type" value="Genomic_DNA"/>
</dbReference>
<keyword evidence="3 4" id="KW-0539">Nucleus</keyword>